<reference evidence="6 7" key="1">
    <citation type="submission" date="2017-01" db="EMBL/GenBank/DDBJ databases">
        <authorList>
            <person name="Mah S.A."/>
            <person name="Swanson W.J."/>
            <person name="Moy G.W."/>
            <person name="Vacquier V.D."/>
        </authorList>
    </citation>
    <scope>NUCLEOTIDE SEQUENCE [LARGE SCALE GENOMIC DNA]</scope>
    <source>
        <strain evidence="6 7">DSM 18014</strain>
    </source>
</reference>
<keyword evidence="3" id="KW-0175">Coiled coil</keyword>
<organism evidence="6 7">
    <name type="scientific">Chryseobacterium gambrini</name>
    <dbReference type="NCBI Taxonomy" id="373672"/>
    <lineage>
        <taxon>Bacteria</taxon>
        <taxon>Pseudomonadati</taxon>
        <taxon>Bacteroidota</taxon>
        <taxon>Flavobacteriia</taxon>
        <taxon>Flavobacteriales</taxon>
        <taxon>Weeksellaceae</taxon>
        <taxon>Chryseobacterium group</taxon>
        <taxon>Chryseobacterium</taxon>
    </lineage>
</organism>
<feature type="transmembrane region" description="Helical" evidence="4">
    <location>
        <begin position="399"/>
        <end position="419"/>
    </location>
</feature>
<dbReference type="Gene3D" id="1.10.10.60">
    <property type="entry name" value="Homeodomain-like"/>
    <property type="match status" value="2"/>
</dbReference>
<dbReference type="GO" id="GO:0043565">
    <property type="term" value="F:sequence-specific DNA binding"/>
    <property type="evidence" value="ECO:0007669"/>
    <property type="project" value="InterPro"/>
</dbReference>
<protein>
    <submittedName>
        <fullName evidence="6">Helix-turn-helix domain-containing protein</fullName>
    </submittedName>
</protein>
<keyword evidence="1" id="KW-0805">Transcription regulation</keyword>
<sequence>MFYNYLNYTCSNKRIIIVLFFFCFHILFSQKGIVPKQNKNDSLKKYSVGDLIRKSYSEKNPKIYCDEMAKRNLSDKDKMKYYRICGEIYYLEILNNFDKSVQFIKVSNFYAQKERDFTMYANNLNMIALIYALQNKNDLALSCLKKKRMYESRDKSNIQELIFGGDEGLVYGVIGDFDKKIIGYIKAIKDLDDYLANQKKIAPEIILEINRAKREKYNSIVDAYLLQKKLDSAALYLKKIKSLPLSLNDLDSEGIRDSEIHYDILSGNLDGAIEKANKDLNEFRDDKITVFYDSYYLAQAYILKKKYKISLAYCEQALKSKQISFGFINHELELYKIAMQATDKMEDEKAYLKYSRFYEKANQKFDYNSKADFIAKLYNLDQIQPLKYELNNSKHFMTYLWLIILFLLLFTTYLINRFFTLRKYKKRFIEINARLEKKEKEVAIASKKAEEVIKTDKNILSLKKENEILDKLNKFEKKQQFLSSTLSLSSLASSMNVNYNYLTLTIKKYKKNNFNGYINQLRIDYIILKLKQNPEYLNYKISYLAEECGFSSHTVFTRIFIEKTGIPPSKFIEYVKKENTKVNI</sequence>
<keyword evidence="4" id="KW-1133">Transmembrane helix</keyword>
<evidence type="ECO:0000313" key="7">
    <source>
        <dbReference type="Proteomes" id="UP000185781"/>
    </source>
</evidence>
<evidence type="ECO:0000259" key="5">
    <source>
        <dbReference type="PROSITE" id="PS01124"/>
    </source>
</evidence>
<evidence type="ECO:0000313" key="6">
    <source>
        <dbReference type="EMBL" id="SIS70211.1"/>
    </source>
</evidence>
<evidence type="ECO:0000256" key="3">
    <source>
        <dbReference type="SAM" id="Coils"/>
    </source>
</evidence>
<dbReference type="InterPro" id="IPR018060">
    <property type="entry name" value="HTH_AraC"/>
</dbReference>
<feature type="domain" description="HTH araC/xylS-type" evidence="5">
    <location>
        <begin position="466"/>
        <end position="574"/>
    </location>
</feature>
<dbReference type="AlphaFoldDB" id="A0A1N7L8X2"/>
<dbReference type="GO" id="GO:0003700">
    <property type="term" value="F:DNA-binding transcription factor activity"/>
    <property type="evidence" value="ECO:0007669"/>
    <property type="project" value="InterPro"/>
</dbReference>
<dbReference type="SUPFAM" id="SSF46689">
    <property type="entry name" value="Homeodomain-like"/>
    <property type="match status" value="1"/>
</dbReference>
<accession>A0A1N7L8X2</accession>
<keyword evidence="4" id="KW-0472">Membrane</keyword>
<dbReference type="OrthoDB" id="5295174at2"/>
<dbReference type="InterPro" id="IPR009057">
    <property type="entry name" value="Homeodomain-like_sf"/>
</dbReference>
<feature type="coiled-coil region" evidence="3">
    <location>
        <begin position="421"/>
        <end position="455"/>
    </location>
</feature>
<dbReference type="PROSITE" id="PS01124">
    <property type="entry name" value="HTH_ARAC_FAMILY_2"/>
    <property type="match status" value="1"/>
</dbReference>
<dbReference type="STRING" id="373672.SAMN05421785_10262"/>
<proteinExistence type="predicted"/>
<gene>
    <name evidence="6" type="ORF">SAMN05421785_10262</name>
</gene>
<keyword evidence="2" id="KW-0804">Transcription</keyword>
<dbReference type="SMART" id="SM00342">
    <property type="entry name" value="HTH_ARAC"/>
    <property type="match status" value="1"/>
</dbReference>
<evidence type="ECO:0000256" key="1">
    <source>
        <dbReference type="ARBA" id="ARBA00023015"/>
    </source>
</evidence>
<evidence type="ECO:0000256" key="4">
    <source>
        <dbReference type="SAM" id="Phobius"/>
    </source>
</evidence>
<keyword evidence="4" id="KW-0812">Transmembrane</keyword>
<dbReference type="EMBL" id="FTOV01000002">
    <property type="protein sequence ID" value="SIS70211.1"/>
    <property type="molecule type" value="Genomic_DNA"/>
</dbReference>
<name>A0A1N7L8X2_9FLAO</name>
<evidence type="ECO:0000256" key="2">
    <source>
        <dbReference type="ARBA" id="ARBA00023163"/>
    </source>
</evidence>
<dbReference type="Proteomes" id="UP000185781">
    <property type="component" value="Unassembled WGS sequence"/>
</dbReference>